<reference evidence="1" key="1">
    <citation type="submission" date="2018-02" db="EMBL/GenBank/DDBJ databases">
        <title>Rhizophora mucronata_Transcriptome.</title>
        <authorList>
            <person name="Meera S.P."/>
            <person name="Sreeshan A."/>
            <person name="Augustine A."/>
        </authorList>
    </citation>
    <scope>NUCLEOTIDE SEQUENCE</scope>
    <source>
        <tissue evidence="1">Leaf</tissue>
    </source>
</reference>
<sequence>MAWFIPLGTEKKGTVQCLHLNLHRFSQLNFLLFDSNSTKKIIVLMF</sequence>
<proteinExistence type="predicted"/>
<name>A0A2P2PT91_RHIMU</name>
<accession>A0A2P2PT91</accession>
<dbReference type="AlphaFoldDB" id="A0A2P2PT91"/>
<dbReference type="EMBL" id="GGEC01077419">
    <property type="protein sequence ID" value="MBX57903.1"/>
    <property type="molecule type" value="Transcribed_RNA"/>
</dbReference>
<organism evidence="1">
    <name type="scientific">Rhizophora mucronata</name>
    <name type="common">Asiatic mangrove</name>
    <dbReference type="NCBI Taxonomy" id="61149"/>
    <lineage>
        <taxon>Eukaryota</taxon>
        <taxon>Viridiplantae</taxon>
        <taxon>Streptophyta</taxon>
        <taxon>Embryophyta</taxon>
        <taxon>Tracheophyta</taxon>
        <taxon>Spermatophyta</taxon>
        <taxon>Magnoliopsida</taxon>
        <taxon>eudicotyledons</taxon>
        <taxon>Gunneridae</taxon>
        <taxon>Pentapetalae</taxon>
        <taxon>rosids</taxon>
        <taxon>fabids</taxon>
        <taxon>Malpighiales</taxon>
        <taxon>Rhizophoraceae</taxon>
        <taxon>Rhizophora</taxon>
    </lineage>
</organism>
<protein>
    <submittedName>
        <fullName evidence="1">Uncharacterized protein</fullName>
    </submittedName>
</protein>
<evidence type="ECO:0000313" key="1">
    <source>
        <dbReference type="EMBL" id="MBX57903.1"/>
    </source>
</evidence>